<feature type="coiled-coil region" evidence="1">
    <location>
        <begin position="34"/>
        <end position="68"/>
    </location>
</feature>
<name>A0ABD1YU51_9MARC</name>
<dbReference type="Proteomes" id="UP001605036">
    <property type="component" value="Unassembled WGS sequence"/>
</dbReference>
<sequence length="94" mass="10475">MDKRVQELATLDCAQFQLEKVRTKADLKATFSDLDTVQSQLDEEHERNSKLQDKVRALEKEIRSMRCQALLRPSSPGTLPEQASSGGPSGSSQQ</sequence>
<evidence type="ECO:0000256" key="2">
    <source>
        <dbReference type="SAM" id="MobiDB-lite"/>
    </source>
</evidence>
<organism evidence="3 4">
    <name type="scientific">Riccia fluitans</name>
    <dbReference type="NCBI Taxonomy" id="41844"/>
    <lineage>
        <taxon>Eukaryota</taxon>
        <taxon>Viridiplantae</taxon>
        <taxon>Streptophyta</taxon>
        <taxon>Embryophyta</taxon>
        <taxon>Marchantiophyta</taxon>
        <taxon>Marchantiopsida</taxon>
        <taxon>Marchantiidae</taxon>
        <taxon>Marchantiales</taxon>
        <taxon>Ricciaceae</taxon>
        <taxon>Riccia</taxon>
    </lineage>
</organism>
<accession>A0ABD1YU51</accession>
<feature type="compositionally biased region" description="Low complexity" evidence="2">
    <location>
        <begin position="84"/>
        <end position="94"/>
    </location>
</feature>
<feature type="region of interest" description="Disordered" evidence="2">
    <location>
        <begin position="70"/>
        <end position="94"/>
    </location>
</feature>
<keyword evidence="4" id="KW-1185">Reference proteome</keyword>
<reference evidence="3 4" key="1">
    <citation type="submission" date="2024-09" db="EMBL/GenBank/DDBJ databases">
        <title>Chromosome-scale assembly of Riccia fluitans.</title>
        <authorList>
            <person name="Paukszto L."/>
            <person name="Sawicki J."/>
            <person name="Karawczyk K."/>
            <person name="Piernik-Szablinska J."/>
            <person name="Szczecinska M."/>
            <person name="Mazdziarz M."/>
        </authorList>
    </citation>
    <scope>NUCLEOTIDE SEQUENCE [LARGE SCALE GENOMIC DNA]</scope>
    <source>
        <strain evidence="3">Rf_01</strain>
        <tissue evidence="3">Aerial parts of the thallus</tissue>
    </source>
</reference>
<keyword evidence="1" id="KW-0175">Coiled coil</keyword>
<evidence type="ECO:0000313" key="3">
    <source>
        <dbReference type="EMBL" id="KAL2634301.1"/>
    </source>
</evidence>
<protein>
    <submittedName>
        <fullName evidence="3">Uncharacterized protein</fullName>
    </submittedName>
</protein>
<dbReference type="EMBL" id="JBHFFA010000003">
    <property type="protein sequence ID" value="KAL2634301.1"/>
    <property type="molecule type" value="Genomic_DNA"/>
</dbReference>
<comment type="caution">
    <text evidence="3">The sequence shown here is derived from an EMBL/GenBank/DDBJ whole genome shotgun (WGS) entry which is preliminary data.</text>
</comment>
<evidence type="ECO:0000256" key="1">
    <source>
        <dbReference type="SAM" id="Coils"/>
    </source>
</evidence>
<dbReference type="AlphaFoldDB" id="A0ABD1YU51"/>
<gene>
    <name evidence="3" type="ORF">R1flu_005780</name>
</gene>
<proteinExistence type="predicted"/>
<evidence type="ECO:0000313" key="4">
    <source>
        <dbReference type="Proteomes" id="UP001605036"/>
    </source>
</evidence>